<name>A0A4C1T106_EUMVA</name>
<evidence type="ECO:0000313" key="2">
    <source>
        <dbReference type="Proteomes" id="UP000299102"/>
    </source>
</evidence>
<organism evidence="1 2">
    <name type="scientific">Eumeta variegata</name>
    <name type="common">Bagworm moth</name>
    <name type="synonym">Eumeta japonica</name>
    <dbReference type="NCBI Taxonomy" id="151549"/>
    <lineage>
        <taxon>Eukaryota</taxon>
        <taxon>Metazoa</taxon>
        <taxon>Ecdysozoa</taxon>
        <taxon>Arthropoda</taxon>
        <taxon>Hexapoda</taxon>
        <taxon>Insecta</taxon>
        <taxon>Pterygota</taxon>
        <taxon>Neoptera</taxon>
        <taxon>Endopterygota</taxon>
        <taxon>Lepidoptera</taxon>
        <taxon>Glossata</taxon>
        <taxon>Ditrysia</taxon>
        <taxon>Tineoidea</taxon>
        <taxon>Psychidae</taxon>
        <taxon>Oiketicinae</taxon>
        <taxon>Eumeta</taxon>
    </lineage>
</organism>
<keyword evidence="2" id="KW-1185">Reference proteome</keyword>
<dbReference type="Proteomes" id="UP000299102">
    <property type="component" value="Unassembled WGS sequence"/>
</dbReference>
<protein>
    <submittedName>
        <fullName evidence="1">Uncharacterized protein</fullName>
    </submittedName>
</protein>
<gene>
    <name evidence="1" type="ORF">EVAR_103566_1</name>
</gene>
<proteinExistence type="predicted"/>
<evidence type="ECO:0000313" key="1">
    <source>
        <dbReference type="EMBL" id="GBP06941.1"/>
    </source>
</evidence>
<sequence>MEHHNVFTSLADIFKFMISEAVSMNSEGGGSSSLVVASSVPMPEVVIIARRLVWHVDVDVVDTQRGDRICKKSFNFFIIKR</sequence>
<comment type="caution">
    <text evidence="1">The sequence shown here is derived from an EMBL/GenBank/DDBJ whole genome shotgun (WGS) entry which is preliminary data.</text>
</comment>
<dbReference type="EMBL" id="BGZK01011458">
    <property type="protein sequence ID" value="GBP06941.1"/>
    <property type="molecule type" value="Genomic_DNA"/>
</dbReference>
<feature type="non-terminal residue" evidence="1">
    <location>
        <position position="81"/>
    </location>
</feature>
<accession>A0A4C1T106</accession>
<reference evidence="1 2" key="1">
    <citation type="journal article" date="2019" name="Commun. Biol.">
        <title>The bagworm genome reveals a unique fibroin gene that provides high tensile strength.</title>
        <authorList>
            <person name="Kono N."/>
            <person name="Nakamura H."/>
            <person name="Ohtoshi R."/>
            <person name="Tomita M."/>
            <person name="Numata K."/>
            <person name="Arakawa K."/>
        </authorList>
    </citation>
    <scope>NUCLEOTIDE SEQUENCE [LARGE SCALE GENOMIC DNA]</scope>
</reference>
<dbReference type="AlphaFoldDB" id="A0A4C1T106"/>